<name>A0A1U7X214_NICSY</name>
<dbReference type="FunFam" id="3.40.50.1110:FF:000003">
    <property type="entry name" value="GDSL esterase/lipase APG"/>
    <property type="match status" value="1"/>
</dbReference>
<feature type="signal peptide" evidence="2">
    <location>
        <begin position="1"/>
        <end position="22"/>
    </location>
</feature>
<feature type="chain" id="PRO_5010588987" evidence="2">
    <location>
        <begin position="23"/>
        <end position="357"/>
    </location>
</feature>
<dbReference type="PANTHER" id="PTHR45642">
    <property type="entry name" value="GDSL ESTERASE/LIPASE EXL3"/>
    <property type="match status" value="1"/>
</dbReference>
<keyword evidence="3" id="KW-1185">Reference proteome</keyword>
<accession>A0A1U7X214</accession>
<dbReference type="PANTHER" id="PTHR45642:SF44">
    <property type="entry name" value="CF-2.2"/>
    <property type="match status" value="1"/>
</dbReference>
<dbReference type="InterPro" id="IPR050592">
    <property type="entry name" value="GDSL_lipolytic_enzyme"/>
</dbReference>
<dbReference type="InterPro" id="IPR001087">
    <property type="entry name" value="GDSL"/>
</dbReference>
<keyword evidence="2" id="KW-0732">Signal</keyword>
<dbReference type="GO" id="GO:0016788">
    <property type="term" value="F:hydrolase activity, acting on ester bonds"/>
    <property type="evidence" value="ECO:0007669"/>
    <property type="project" value="InterPro"/>
</dbReference>
<reference evidence="4" key="2">
    <citation type="submission" date="2025-08" db="UniProtKB">
        <authorList>
            <consortium name="RefSeq"/>
        </authorList>
    </citation>
    <scope>IDENTIFICATION</scope>
    <source>
        <tissue evidence="4">Leaf</tissue>
    </source>
</reference>
<dbReference type="InterPro" id="IPR035669">
    <property type="entry name" value="SGNH_plant_lipase-like"/>
</dbReference>
<evidence type="ECO:0000313" key="3">
    <source>
        <dbReference type="Proteomes" id="UP000189701"/>
    </source>
</evidence>
<protein>
    <submittedName>
        <fullName evidence="4">GDSL esterase/lipase At1g58430-like</fullName>
    </submittedName>
</protein>
<organism evidence="3 4">
    <name type="scientific">Nicotiana sylvestris</name>
    <name type="common">Wood tobacco</name>
    <name type="synonym">South American tobacco</name>
    <dbReference type="NCBI Taxonomy" id="4096"/>
    <lineage>
        <taxon>Eukaryota</taxon>
        <taxon>Viridiplantae</taxon>
        <taxon>Streptophyta</taxon>
        <taxon>Embryophyta</taxon>
        <taxon>Tracheophyta</taxon>
        <taxon>Spermatophyta</taxon>
        <taxon>Magnoliopsida</taxon>
        <taxon>eudicotyledons</taxon>
        <taxon>Gunneridae</taxon>
        <taxon>Pentapetalae</taxon>
        <taxon>asterids</taxon>
        <taxon>lamiids</taxon>
        <taxon>Solanales</taxon>
        <taxon>Solanaceae</taxon>
        <taxon>Nicotianoideae</taxon>
        <taxon>Nicotianeae</taxon>
        <taxon>Nicotiana</taxon>
    </lineage>
</organism>
<dbReference type="KEGG" id="nsy:104233214"/>
<dbReference type="RefSeq" id="XP_009784878.1">
    <property type="nucleotide sequence ID" value="XM_009786576.1"/>
</dbReference>
<proteinExistence type="inferred from homology"/>
<dbReference type="GeneID" id="104233214"/>
<dbReference type="InterPro" id="IPR036514">
    <property type="entry name" value="SGNH_hydro_sf"/>
</dbReference>
<dbReference type="Pfam" id="PF00657">
    <property type="entry name" value="Lipase_GDSL"/>
    <property type="match status" value="1"/>
</dbReference>
<gene>
    <name evidence="4" type="primary">LOC104233214</name>
</gene>
<evidence type="ECO:0000256" key="1">
    <source>
        <dbReference type="ARBA" id="ARBA00008668"/>
    </source>
</evidence>
<dbReference type="CDD" id="cd01837">
    <property type="entry name" value="SGNH_plant_lipase_like"/>
    <property type="match status" value="1"/>
</dbReference>
<dbReference type="SUPFAM" id="SSF52266">
    <property type="entry name" value="SGNH hydrolase"/>
    <property type="match status" value="1"/>
</dbReference>
<comment type="similarity">
    <text evidence="1">Belongs to the 'GDSL' lipolytic enzyme family.</text>
</comment>
<dbReference type="Gene3D" id="3.40.50.1110">
    <property type="entry name" value="SGNH hydrolase"/>
    <property type="match status" value="1"/>
</dbReference>
<sequence>MAPKSFFLFFLALLLCNYTIKSQTIPKFTSILVFGDSTVDTGNNNYIFTLFKGNHPPYGKDYYNPIPTGRFSNGKLVPDILAFLLKLKKYGVPPYLQPNLMANDLKTGVCFASAGSGYDDLTSSISGVIPMRKQLEYFKEYLEKLKGYFGEKEAEKIVKGALVIVSSGSNDFIFNFYDIPTRRVEFNMNEYQDFLLDKLQFFVKELYELGCHKIIVSGLPPIGCLPIQMTAKSPLHRICLEKENSDSQFYNQKLEKLLPNLQSQLPGSKILYADIYTPIADLINNPQEYGFEEIKKGCCGTGLLEAGPLCTTKSPVCTDTSLYIFFDSIHPTESTYYHITEYLVKELLPKFSTVGSF</sequence>
<dbReference type="eggNOG" id="ENOG502QSNM">
    <property type="taxonomic scope" value="Eukaryota"/>
</dbReference>
<dbReference type="AlphaFoldDB" id="A0A1U7X214"/>
<reference evidence="3" key="1">
    <citation type="journal article" date="2013" name="Genome Biol.">
        <title>Reference genomes and transcriptomes of Nicotiana sylvestris and Nicotiana tomentosiformis.</title>
        <authorList>
            <person name="Sierro N."/>
            <person name="Battey J.N."/>
            <person name="Ouadi S."/>
            <person name="Bovet L."/>
            <person name="Goepfert S."/>
            <person name="Bakaher N."/>
            <person name="Peitsch M.C."/>
            <person name="Ivanov N.V."/>
        </authorList>
    </citation>
    <scope>NUCLEOTIDE SEQUENCE [LARGE SCALE GENOMIC DNA]</scope>
</reference>
<evidence type="ECO:0000256" key="2">
    <source>
        <dbReference type="SAM" id="SignalP"/>
    </source>
</evidence>
<dbReference type="Proteomes" id="UP000189701">
    <property type="component" value="Unplaced"/>
</dbReference>
<dbReference type="OrthoDB" id="1600564at2759"/>
<evidence type="ECO:0000313" key="4">
    <source>
        <dbReference type="RefSeq" id="XP_009784878.1"/>
    </source>
</evidence>